<dbReference type="EMBL" id="QXJM01000037">
    <property type="protein sequence ID" value="RIE03387.1"/>
    <property type="molecule type" value="Genomic_DNA"/>
</dbReference>
<dbReference type="GO" id="GO:0016791">
    <property type="term" value="F:phosphatase activity"/>
    <property type="evidence" value="ECO:0007669"/>
    <property type="project" value="TreeGrafter"/>
</dbReference>
<accession>A0A398CU50</accession>
<dbReference type="InterPro" id="IPR029052">
    <property type="entry name" value="Metallo-depent_PP-like"/>
</dbReference>
<keyword evidence="3" id="KW-1185">Reference proteome</keyword>
<dbReference type="OrthoDB" id="384253at2"/>
<dbReference type="Pfam" id="PF00149">
    <property type="entry name" value="Metallophos"/>
    <property type="match status" value="1"/>
</dbReference>
<dbReference type="InterPro" id="IPR050126">
    <property type="entry name" value="Ap4A_hydrolase"/>
</dbReference>
<sequence>MRRTLIVSDIHGCVDQLDELLLAVSYNPVADDLILLGDYVDRGPKSKESVERVMQLVENDGAVALRGNHDQRFADLIRADSEELTAKFLEHGGIQTLQSYCDLTGDQVVDPEVIRSARAHVSHNYSRHIDFLRSLPLFHEDRNHIYVHAGLNPNFKNWRDQPEHDFMYIKKEFHQAKLSVGKTVIFGHTRTVELQQSPDVWFGDGKIGIDGGCAYGMQLNGLIYYEGVYSTVSVPNNRRG</sequence>
<evidence type="ECO:0000259" key="1">
    <source>
        <dbReference type="Pfam" id="PF00149"/>
    </source>
</evidence>
<reference evidence="2 3" key="1">
    <citation type="submission" date="2018-09" db="EMBL/GenBank/DDBJ databases">
        <title>Cohnella cavernae sp. nov., isolated from a karst cave.</title>
        <authorList>
            <person name="Zhu H."/>
        </authorList>
    </citation>
    <scope>NUCLEOTIDE SEQUENCE [LARGE SCALE GENOMIC DNA]</scope>
    <source>
        <strain evidence="2 3">K2E09-144</strain>
    </source>
</reference>
<dbReference type="AlphaFoldDB" id="A0A398CU50"/>
<dbReference type="PANTHER" id="PTHR42850:SF4">
    <property type="entry name" value="ZINC-DEPENDENT ENDOPOLYPHOSPHATASE"/>
    <property type="match status" value="1"/>
</dbReference>
<evidence type="ECO:0000313" key="2">
    <source>
        <dbReference type="EMBL" id="RIE03387.1"/>
    </source>
</evidence>
<dbReference type="InterPro" id="IPR004843">
    <property type="entry name" value="Calcineurin-like_PHP"/>
</dbReference>
<dbReference type="GO" id="GO:0005737">
    <property type="term" value="C:cytoplasm"/>
    <property type="evidence" value="ECO:0007669"/>
    <property type="project" value="TreeGrafter"/>
</dbReference>
<organism evidence="2 3">
    <name type="scientific">Cohnella faecalis</name>
    <dbReference type="NCBI Taxonomy" id="2315694"/>
    <lineage>
        <taxon>Bacteria</taxon>
        <taxon>Bacillati</taxon>
        <taxon>Bacillota</taxon>
        <taxon>Bacilli</taxon>
        <taxon>Bacillales</taxon>
        <taxon>Paenibacillaceae</taxon>
        <taxon>Cohnella</taxon>
    </lineage>
</organism>
<gene>
    <name evidence="2" type="ORF">D3H35_11970</name>
</gene>
<feature type="domain" description="Calcineurin-like phosphoesterase" evidence="1">
    <location>
        <begin position="3"/>
        <end position="189"/>
    </location>
</feature>
<dbReference type="SUPFAM" id="SSF56300">
    <property type="entry name" value="Metallo-dependent phosphatases"/>
    <property type="match status" value="1"/>
</dbReference>
<evidence type="ECO:0000313" key="3">
    <source>
        <dbReference type="Proteomes" id="UP000266340"/>
    </source>
</evidence>
<dbReference type="Proteomes" id="UP000266340">
    <property type="component" value="Unassembled WGS sequence"/>
</dbReference>
<dbReference type="PANTHER" id="PTHR42850">
    <property type="entry name" value="METALLOPHOSPHOESTERASE"/>
    <property type="match status" value="1"/>
</dbReference>
<proteinExistence type="predicted"/>
<dbReference type="GO" id="GO:0110154">
    <property type="term" value="P:RNA decapping"/>
    <property type="evidence" value="ECO:0007669"/>
    <property type="project" value="TreeGrafter"/>
</dbReference>
<protein>
    <submittedName>
        <fullName evidence="2">Serine/threonine protein phosphatase</fullName>
    </submittedName>
</protein>
<name>A0A398CU50_9BACL</name>
<comment type="caution">
    <text evidence="2">The sequence shown here is derived from an EMBL/GenBank/DDBJ whole genome shotgun (WGS) entry which is preliminary data.</text>
</comment>
<dbReference type="Gene3D" id="3.60.21.10">
    <property type="match status" value="1"/>
</dbReference>
<dbReference type="GO" id="GO:0008803">
    <property type="term" value="F:bis(5'-nucleosyl)-tetraphosphatase (symmetrical) activity"/>
    <property type="evidence" value="ECO:0007669"/>
    <property type="project" value="TreeGrafter"/>
</dbReference>